<protein>
    <recommendedName>
        <fullName evidence="1">DUF7730 domain-containing protein</fullName>
    </recommendedName>
</protein>
<evidence type="ECO:0000259" key="1">
    <source>
        <dbReference type="Pfam" id="PF24864"/>
    </source>
</evidence>
<dbReference type="Proteomes" id="UP000053958">
    <property type="component" value="Unassembled WGS sequence"/>
</dbReference>
<gene>
    <name evidence="2" type="ORF">T310_5930</name>
</gene>
<dbReference type="EMBL" id="LASV01000294">
    <property type="protein sequence ID" value="KKA20052.1"/>
    <property type="molecule type" value="Genomic_DNA"/>
</dbReference>
<dbReference type="OrthoDB" id="4757095at2759"/>
<proteinExistence type="predicted"/>
<dbReference type="GeneID" id="25318250"/>
<dbReference type="InterPro" id="IPR056632">
    <property type="entry name" value="DUF7730"/>
</dbReference>
<dbReference type="PANTHER" id="PTHR38790">
    <property type="entry name" value="2EXR DOMAIN-CONTAINING PROTEIN-RELATED"/>
    <property type="match status" value="1"/>
</dbReference>
<sequence length="336" mass="38558">MPRCGNGNYSLPKIAAEREEYAPTPLPATRPRALTAPLVSPSLVQPPDNGQRKRKWGLFWKKIDRPLQPQTTCDQRQCLLLSRLPPEIRLAIWKEVLGGLRVHVVQAREKRLLGIRCNEHEEDLENKCPGAHECWGMSTAASLGYDFREVGFYMYPTEPVCYANLLPLLKTCRLIYSETVNLLYTENIFSFNHIDTVIRLGQTVLRPRLNRIRVVHLFHYFAWQMYSQIRPAPEDEDSKPEWLLPPHDPDTWNECCRALASLAGLEELYLYLSGVAVAPAPYPVERLLQPLRQVRASRVFEVSMPWDKDPAEVVELDDDMPFRIVSRGSKGCCGYD</sequence>
<dbReference type="RefSeq" id="XP_013326664.1">
    <property type="nucleotide sequence ID" value="XM_013471210.1"/>
</dbReference>
<keyword evidence="3" id="KW-1185">Reference proteome</keyword>
<dbReference type="AlphaFoldDB" id="A0A0F4YP56"/>
<organism evidence="2 3">
    <name type="scientific">Rasamsonia emersonii (strain ATCC 16479 / CBS 393.64 / IMI 116815)</name>
    <dbReference type="NCBI Taxonomy" id="1408163"/>
    <lineage>
        <taxon>Eukaryota</taxon>
        <taxon>Fungi</taxon>
        <taxon>Dikarya</taxon>
        <taxon>Ascomycota</taxon>
        <taxon>Pezizomycotina</taxon>
        <taxon>Eurotiomycetes</taxon>
        <taxon>Eurotiomycetidae</taxon>
        <taxon>Eurotiales</taxon>
        <taxon>Trichocomaceae</taxon>
        <taxon>Rasamsonia</taxon>
    </lineage>
</organism>
<evidence type="ECO:0000313" key="3">
    <source>
        <dbReference type="Proteomes" id="UP000053958"/>
    </source>
</evidence>
<reference evidence="2 3" key="1">
    <citation type="submission" date="2015-04" db="EMBL/GenBank/DDBJ databases">
        <authorList>
            <person name="Heijne W.H."/>
            <person name="Fedorova N.D."/>
            <person name="Nierman W.C."/>
            <person name="Vollebregt A.W."/>
            <person name="Zhao Z."/>
            <person name="Wu L."/>
            <person name="Kumar M."/>
            <person name="Stam H."/>
            <person name="van den Berg M.A."/>
            <person name="Pel H.J."/>
        </authorList>
    </citation>
    <scope>NUCLEOTIDE SEQUENCE [LARGE SCALE GENOMIC DNA]</scope>
    <source>
        <strain evidence="2 3">CBS 393.64</strain>
    </source>
</reference>
<name>A0A0F4YP56_RASE3</name>
<evidence type="ECO:0000313" key="2">
    <source>
        <dbReference type="EMBL" id="KKA20052.1"/>
    </source>
</evidence>
<comment type="caution">
    <text evidence="2">The sequence shown here is derived from an EMBL/GenBank/DDBJ whole genome shotgun (WGS) entry which is preliminary data.</text>
</comment>
<dbReference type="STRING" id="1408163.A0A0F4YP56"/>
<feature type="domain" description="DUF7730" evidence="1">
    <location>
        <begin position="74"/>
        <end position="312"/>
    </location>
</feature>
<dbReference type="Pfam" id="PF24864">
    <property type="entry name" value="DUF7730"/>
    <property type="match status" value="1"/>
</dbReference>
<accession>A0A0F4YP56</accession>